<dbReference type="InterPro" id="IPR016035">
    <property type="entry name" value="Acyl_Trfase/lysoPLipase"/>
</dbReference>
<dbReference type="InterPro" id="IPR050301">
    <property type="entry name" value="NTE"/>
</dbReference>
<proteinExistence type="predicted"/>
<dbReference type="InterPro" id="IPR002641">
    <property type="entry name" value="PNPLA_dom"/>
</dbReference>
<dbReference type="Pfam" id="PF01734">
    <property type="entry name" value="Patatin"/>
    <property type="match status" value="1"/>
</dbReference>
<feature type="domain" description="PNPLA" evidence="5">
    <location>
        <begin position="17"/>
        <end position="192"/>
    </location>
</feature>
<keyword evidence="7" id="KW-1185">Reference proteome</keyword>
<evidence type="ECO:0000313" key="7">
    <source>
        <dbReference type="Proteomes" id="UP001174908"/>
    </source>
</evidence>
<keyword evidence="1 4" id="KW-0378">Hydrolase</keyword>
<dbReference type="Gene3D" id="3.40.1090.10">
    <property type="entry name" value="Cytosolic phospholipase A2 catalytic domain"/>
    <property type="match status" value="2"/>
</dbReference>
<comment type="caution">
    <text evidence="4">Lacks conserved residue(s) required for the propagation of feature annotation.</text>
</comment>
<feature type="active site" description="Nucleophile" evidence="4">
    <location>
        <position position="50"/>
    </location>
</feature>
<feature type="short sequence motif" description="GXSXG" evidence="4">
    <location>
        <begin position="48"/>
        <end position="52"/>
    </location>
</feature>
<evidence type="ECO:0000256" key="1">
    <source>
        <dbReference type="ARBA" id="ARBA00022801"/>
    </source>
</evidence>
<sequence>MHHKNVDSDDSLPKVTLVIGSGSVKCAAAIGVVKALADAGIGIDRVVGCSAGALFATLVALGYDTETSRDLTIRTWTRDITSQRNVMGLLRVVAPRLFGFRADNFGLRNDRMLREKLRAVFGDRRIEDTPIPLHITATDFANGELVELSRGSMVDAIRASLSLPLAFEPVRIGERLLVDGYLSDPLPVSVAMRHGSRVIVAVGFENPYQERISSAGRFAFQLSAILANNLLRSRLAFHSAAHHSELILILPQFKHRVKLFDTAMVPYIIDEGEQATLQQLPYLHSLLNADRARIAQVA</sequence>
<evidence type="ECO:0000313" key="6">
    <source>
        <dbReference type="EMBL" id="MDM0044074.1"/>
    </source>
</evidence>
<accession>A0ABT7N803</accession>
<dbReference type="EMBL" id="JASZYV010000001">
    <property type="protein sequence ID" value="MDM0044074.1"/>
    <property type="molecule type" value="Genomic_DNA"/>
</dbReference>
<dbReference type="Proteomes" id="UP001174908">
    <property type="component" value="Unassembled WGS sequence"/>
</dbReference>
<organism evidence="6 7">
    <name type="scientific">Variovorax dokdonensis</name>
    <dbReference type="NCBI Taxonomy" id="344883"/>
    <lineage>
        <taxon>Bacteria</taxon>
        <taxon>Pseudomonadati</taxon>
        <taxon>Pseudomonadota</taxon>
        <taxon>Betaproteobacteria</taxon>
        <taxon>Burkholderiales</taxon>
        <taxon>Comamonadaceae</taxon>
        <taxon>Variovorax</taxon>
    </lineage>
</organism>
<comment type="caution">
    <text evidence="6">The sequence shown here is derived from an EMBL/GenBank/DDBJ whole genome shotgun (WGS) entry which is preliminary data.</text>
</comment>
<keyword evidence="2 4" id="KW-0442">Lipid degradation</keyword>
<gene>
    <name evidence="6" type="ORF">QTH91_06245</name>
</gene>
<reference evidence="6" key="1">
    <citation type="submission" date="2023-06" db="EMBL/GenBank/DDBJ databases">
        <authorList>
            <person name="Jiang Y."/>
            <person name="Liu Q."/>
        </authorList>
    </citation>
    <scope>NUCLEOTIDE SEQUENCE</scope>
    <source>
        <strain evidence="6">CGMCC 1.12089</strain>
    </source>
</reference>
<dbReference type="PROSITE" id="PS51635">
    <property type="entry name" value="PNPLA"/>
    <property type="match status" value="1"/>
</dbReference>
<protein>
    <submittedName>
        <fullName evidence="6">Patatin-like phospholipase family protein</fullName>
    </submittedName>
</protein>
<evidence type="ECO:0000256" key="4">
    <source>
        <dbReference type="PROSITE-ProRule" id="PRU01161"/>
    </source>
</evidence>
<name>A0ABT7N803_9BURK</name>
<keyword evidence="3 4" id="KW-0443">Lipid metabolism</keyword>
<dbReference type="RefSeq" id="WP_286659139.1">
    <property type="nucleotide sequence ID" value="NZ_JASZYV010000001.1"/>
</dbReference>
<dbReference type="PANTHER" id="PTHR14226:SF29">
    <property type="entry name" value="NEUROPATHY TARGET ESTERASE SWS"/>
    <property type="match status" value="1"/>
</dbReference>
<feature type="active site" description="Proton acceptor" evidence="4">
    <location>
        <position position="179"/>
    </location>
</feature>
<evidence type="ECO:0000256" key="3">
    <source>
        <dbReference type="ARBA" id="ARBA00023098"/>
    </source>
</evidence>
<dbReference type="SUPFAM" id="SSF52151">
    <property type="entry name" value="FabD/lysophospholipase-like"/>
    <property type="match status" value="1"/>
</dbReference>
<dbReference type="PANTHER" id="PTHR14226">
    <property type="entry name" value="NEUROPATHY TARGET ESTERASE/SWISS CHEESE D.MELANOGASTER"/>
    <property type="match status" value="1"/>
</dbReference>
<evidence type="ECO:0000259" key="5">
    <source>
        <dbReference type="PROSITE" id="PS51635"/>
    </source>
</evidence>
<evidence type="ECO:0000256" key="2">
    <source>
        <dbReference type="ARBA" id="ARBA00022963"/>
    </source>
</evidence>